<accession>A0A1G6GPE1</accession>
<dbReference type="EMBL" id="FMYO01000001">
    <property type="protein sequence ID" value="SDB83733.1"/>
    <property type="molecule type" value="Genomic_DNA"/>
</dbReference>
<protein>
    <submittedName>
        <fullName evidence="1">Uncharacterized protein</fullName>
    </submittedName>
</protein>
<gene>
    <name evidence="1" type="ORF">SAMN05421732_101170</name>
</gene>
<dbReference type="STRING" id="1226327.SAMN05421732_101170"/>
<dbReference type="Proteomes" id="UP000243468">
    <property type="component" value="Unassembled WGS sequence"/>
</dbReference>
<organism evidence="1 2">
    <name type="scientific">Acinetobacter kookii</name>
    <dbReference type="NCBI Taxonomy" id="1226327"/>
    <lineage>
        <taxon>Bacteria</taxon>
        <taxon>Pseudomonadati</taxon>
        <taxon>Pseudomonadota</taxon>
        <taxon>Gammaproteobacteria</taxon>
        <taxon>Moraxellales</taxon>
        <taxon>Moraxellaceae</taxon>
        <taxon>Acinetobacter</taxon>
    </lineage>
</organism>
<dbReference type="RefSeq" id="WP_092818269.1">
    <property type="nucleotide sequence ID" value="NZ_BAABKJ010000018.1"/>
</dbReference>
<name>A0A1G6GPE1_9GAMM</name>
<evidence type="ECO:0000313" key="2">
    <source>
        <dbReference type="Proteomes" id="UP000243468"/>
    </source>
</evidence>
<keyword evidence="2" id="KW-1185">Reference proteome</keyword>
<proteinExistence type="predicted"/>
<reference evidence="2" key="1">
    <citation type="submission" date="2016-09" db="EMBL/GenBank/DDBJ databases">
        <authorList>
            <person name="Varghese N."/>
            <person name="Submissions S."/>
        </authorList>
    </citation>
    <scope>NUCLEOTIDE SEQUENCE [LARGE SCALE GENOMIC DNA]</scope>
    <source>
        <strain evidence="2">ANC 4667</strain>
    </source>
</reference>
<dbReference type="OrthoDB" id="6693221at2"/>
<dbReference type="AlphaFoldDB" id="A0A1G6GPE1"/>
<evidence type="ECO:0000313" key="1">
    <source>
        <dbReference type="EMBL" id="SDB83733.1"/>
    </source>
</evidence>
<sequence length="153" mass="18580">MYIDFSAPLTQYNLKNGNIINEYQIDETLIYIEFHADNQILKFHENIKKSYLSDYKNIYKVNEFAHNLFLAKNMKYKDIFKNIDKKITCLKVYSFRYFMDKDYIEYDCFINHDFIELIEDNLLYEDLYDTLDNTQICLKFRDEIITESTNSSI</sequence>